<evidence type="ECO:0000313" key="3">
    <source>
        <dbReference type="Proteomes" id="UP000033633"/>
    </source>
</evidence>
<dbReference type="InterPro" id="IPR029002">
    <property type="entry name" value="PLPC/GPLD1"/>
</dbReference>
<dbReference type="OrthoDB" id="8451635at2"/>
<reference evidence="2 3" key="1">
    <citation type="submission" date="2014-12" db="EMBL/GenBank/DDBJ databases">
        <title>Mercury Reductase activity and rhizosphere competence traits in the genome of root associated Photobacterium halotolerans MELD1.</title>
        <authorList>
            <person name="Mathew D.C."/>
            <person name="Huang C.-C."/>
        </authorList>
    </citation>
    <scope>NUCLEOTIDE SEQUENCE [LARGE SCALE GENOMIC DNA]</scope>
    <source>
        <strain evidence="2 3">MELD1</strain>
    </source>
</reference>
<gene>
    <name evidence="2" type="ORF">KY46_13300</name>
</gene>
<sequence length="308" mass="34895">MPGAFAHISAVNKASANTALAKLNVPQHVNKTLSQYQAFLEFGCVSPDYPYLAIGNHAQNKWADEMHYNEVGKLIATLIDLIKQLEDHNQKKAFAWLCGFVAHVAADITIHPVVELKVGPYTENAKDHRICEMHQDTYIWHKVMNLGNIGLADRVKENIGSCVDEHNDDSIDLIIYDVWQTALVAVYPHYAEECPPDINRWHHGFQTVVNHAEESHKLFAWARHVASAQGLTYPLPEEVNSEFVEGLQTPHGIQHYDEIFDRAVSTIQIFWEKTAEAVFENGATDFFKNWNLDTGFCEDGVLTAWETR</sequence>
<name>A0A0F5VB03_9GAMM</name>
<evidence type="ECO:0000259" key="1">
    <source>
        <dbReference type="Pfam" id="PF00882"/>
    </source>
</evidence>
<dbReference type="EMBL" id="JWYV01000011">
    <property type="protein sequence ID" value="KKC99350.1"/>
    <property type="molecule type" value="Genomic_DNA"/>
</dbReference>
<evidence type="ECO:0000313" key="2">
    <source>
        <dbReference type="EMBL" id="KKC99350.1"/>
    </source>
</evidence>
<keyword evidence="3" id="KW-1185">Reference proteome</keyword>
<feature type="domain" description="Phospholipase C/D" evidence="1">
    <location>
        <begin position="7"/>
        <end position="184"/>
    </location>
</feature>
<comment type="caution">
    <text evidence="2">The sequence shown here is derived from an EMBL/GenBank/DDBJ whole genome shotgun (WGS) entry which is preliminary data.</text>
</comment>
<proteinExistence type="predicted"/>
<dbReference type="AlphaFoldDB" id="A0A0F5VB03"/>
<dbReference type="PATRIC" id="fig|265726.11.peg.886"/>
<organism evidence="2 3">
    <name type="scientific">Photobacterium halotolerans</name>
    <dbReference type="NCBI Taxonomy" id="265726"/>
    <lineage>
        <taxon>Bacteria</taxon>
        <taxon>Pseudomonadati</taxon>
        <taxon>Pseudomonadota</taxon>
        <taxon>Gammaproteobacteria</taxon>
        <taxon>Vibrionales</taxon>
        <taxon>Vibrionaceae</taxon>
        <taxon>Photobacterium</taxon>
    </lineage>
</organism>
<dbReference type="Proteomes" id="UP000033633">
    <property type="component" value="Unassembled WGS sequence"/>
</dbReference>
<accession>A0A0F5VB03</accession>
<dbReference type="Pfam" id="PF00882">
    <property type="entry name" value="Zn_dep_PLPC"/>
    <property type="match status" value="1"/>
</dbReference>
<dbReference type="RefSeq" id="WP_046221127.1">
    <property type="nucleotide sequence ID" value="NZ_JWYV01000011.1"/>
</dbReference>
<protein>
    <recommendedName>
        <fullName evidence="1">Phospholipase C/D domain-containing protein</fullName>
    </recommendedName>
</protein>